<evidence type="ECO:0000256" key="3">
    <source>
        <dbReference type="ARBA" id="ARBA00022989"/>
    </source>
</evidence>
<dbReference type="Gene3D" id="1.20.1070.10">
    <property type="entry name" value="Rhodopsin 7-helix transmembrane proteins"/>
    <property type="match status" value="1"/>
</dbReference>
<dbReference type="Proteomes" id="UP000186922">
    <property type="component" value="Unassembled WGS sequence"/>
</dbReference>
<dbReference type="InterPro" id="IPR000276">
    <property type="entry name" value="GPCR_Rhodpsn"/>
</dbReference>
<feature type="transmembrane region" description="Helical" evidence="5">
    <location>
        <begin position="82"/>
        <end position="106"/>
    </location>
</feature>
<dbReference type="EMBL" id="BDGG01000002">
    <property type="protein sequence ID" value="GAU92847.1"/>
    <property type="molecule type" value="Genomic_DNA"/>
</dbReference>
<feature type="domain" description="G-protein coupled receptors family 1 profile" evidence="6">
    <location>
        <begin position="61"/>
        <end position="125"/>
    </location>
</feature>
<evidence type="ECO:0000259" key="6">
    <source>
        <dbReference type="PROSITE" id="PS50262"/>
    </source>
</evidence>
<proteinExistence type="predicted"/>
<dbReference type="PROSITE" id="PS50262">
    <property type="entry name" value="G_PROTEIN_RECEP_F1_2"/>
    <property type="match status" value="1"/>
</dbReference>
<evidence type="ECO:0000256" key="2">
    <source>
        <dbReference type="ARBA" id="ARBA00022692"/>
    </source>
</evidence>
<dbReference type="SUPFAM" id="SSF81321">
    <property type="entry name" value="Family A G protein-coupled receptor-like"/>
    <property type="match status" value="1"/>
</dbReference>
<sequence length="125" mass="14039">MLKMSPNLTDRPVPSRSAVYGPFVAIDNHSEILDFESQLGPVGDYCVAAYLIIIWVLSIYANGVVIIGLCRQKQKQFALDVLMGNLACSNGLLALLTYPFMVISLLKHRWLFHQIGKEIRAKILY</sequence>
<evidence type="ECO:0000256" key="1">
    <source>
        <dbReference type="ARBA" id="ARBA00004370"/>
    </source>
</evidence>
<dbReference type="Pfam" id="PF00001">
    <property type="entry name" value="7tm_1"/>
    <property type="match status" value="1"/>
</dbReference>
<evidence type="ECO:0000256" key="5">
    <source>
        <dbReference type="SAM" id="Phobius"/>
    </source>
</evidence>
<dbReference type="InterPro" id="IPR017452">
    <property type="entry name" value="GPCR_Rhodpsn_7TM"/>
</dbReference>
<dbReference type="GO" id="GO:0016020">
    <property type="term" value="C:membrane"/>
    <property type="evidence" value="ECO:0007669"/>
    <property type="project" value="UniProtKB-SubCell"/>
</dbReference>
<keyword evidence="8" id="KW-1185">Reference proteome</keyword>
<evidence type="ECO:0000313" key="7">
    <source>
        <dbReference type="EMBL" id="GAU92847.1"/>
    </source>
</evidence>
<evidence type="ECO:0000313" key="8">
    <source>
        <dbReference type="Proteomes" id="UP000186922"/>
    </source>
</evidence>
<comment type="caution">
    <text evidence="7">The sequence shown here is derived from an EMBL/GenBank/DDBJ whole genome shotgun (WGS) entry which is preliminary data.</text>
</comment>
<keyword evidence="2 5" id="KW-0812">Transmembrane</keyword>
<organism evidence="7 8">
    <name type="scientific">Ramazzottius varieornatus</name>
    <name type="common">Water bear</name>
    <name type="synonym">Tardigrade</name>
    <dbReference type="NCBI Taxonomy" id="947166"/>
    <lineage>
        <taxon>Eukaryota</taxon>
        <taxon>Metazoa</taxon>
        <taxon>Ecdysozoa</taxon>
        <taxon>Tardigrada</taxon>
        <taxon>Eutardigrada</taxon>
        <taxon>Parachela</taxon>
        <taxon>Hypsibioidea</taxon>
        <taxon>Ramazzottiidae</taxon>
        <taxon>Ramazzottius</taxon>
    </lineage>
</organism>
<dbReference type="OrthoDB" id="5564849at2759"/>
<reference evidence="7 8" key="1">
    <citation type="journal article" date="2016" name="Nat. Commun.">
        <title>Extremotolerant tardigrade genome and improved radiotolerance of human cultured cells by tardigrade-unique protein.</title>
        <authorList>
            <person name="Hashimoto T."/>
            <person name="Horikawa D.D."/>
            <person name="Saito Y."/>
            <person name="Kuwahara H."/>
            <person name="Kozuka-Hata H."/>
            <person name="Shin-I T."/>
            <person name="Minakuchi Y."/>
            <person name="Ohishi K."/>
            <person name="Motoyama A."/>
            <person name="Aizu T."/>
            <person name="Enomoto A."/>
            <person name="Kondo K."/>
            <person name="Tanaka S."/>
            <person name="Hara Y."/>
            <person name="Koshikawa S."/>
            <person name="Sagara H."/>
            <person name="Miura T."/>
            <person name="Yokobori S."/>
            <person name="Miyagawa K."/>
            <person name="Suzuki Y."/>
            <person name="Kubo T."/>
            <person name="Oyama M."/>
            <person name="Kohara Y."/>
            <person name="Fujiyama A."/>
            <person name="Arakawa K."/>
            <person name="Katayama T."/>
            <person name="Toyoda A."/>
            <person name="Kunieda T."/>
        </authorList>
    </citation>
    <scope>NUCLEOTIDE SEQUENCE [LARGE SCALE GENOMIC DNA]</scope>
    <source>
        <strain evidence="7 8">YOKOZUNA-1</strain>
    </source>
</reference>
<dbReference type="AlphaFoldDB" id="A0A1D1UZR5"/>
<comment type="subcellular location">
    <subcellularLocation>
        <location evidence="1">Membrane</location>
    </subcellularLocation>
</comment>
<gene>
    <name evidence="7" type="primary">RvY_04875</name>
    <name evidence="7" type="synonym">RvY_04875.1</name>
    <name evidence="7" type="ORF">RvY_04875-1</name>
</gene>
<name>A0A1D1UZR5_RAMVA</name>
<feature type="transmembrane region" description="Helical" evidence="5">
    <location>
        <begin position="47"/>
        <end position="70"/>
    </location>
</feature>
<accession>A0A1D1UZR5</accession>
<protein>
    <recommendedName>
        <fullName evidence="6">G-protein coupled receptors family 1 profile domain-containing protein</fullName>
    </recommendedName>
</protein>
<evidence type="ECO:0000256" key="4">
    <source>
        <dbReference type="ARBA" id="ARBA00023136"/>
    </source>
</evidence>
<keyword evidence="4 5" id="KW-0472">Membrane</keyword>
<keyword evidence="3 5" id="KW-1133">Transmembrane helix</keyword>
<dbReference type="GO" id="GO:0004930">
    <property type="term" value="F:G protein-coupled receptor activity"/>
    <property type="evidence" value="ECO:0007669"/>
    <property type="project" value="InterPro"/>
</dbReference>